<dbReference type="Proteomes" id="UP001527882">
    <property type="component" value="Unassembled WGS sequence"/>
</dbReference>
<keyword evidence="7 8" id="KW-0472">Membrane</keyword>
<feature type="transmembrane region" description="Helical" evidence="8">
    <location>
        <begin position="295"/>
        <end position="313"/>
    </location>
</feature>
<evidence type="ECO:0000256" key="7">
    <source>
        <dbReference type="ARBA" id="ARBA00023136"/>
    </source>
</evidence>
<accession>A0ABT4Q722</accession>
<feature type="transmembrane region" description="Helical" evidence="8">
    <location>
        <begin position="65"/>
        <end position="85"/>
    </location>
</feature>
<dbReference type="PRINTS" id="PR01806">
    <property type="entry name" value="VIRFACTRMVIN"/>
</dbReference>
<gene>
    <name evidence="9" type="ORF">O9H85_09395</name>
</gene>
<keyword evidence="4" id="KW-0133">Cell shape</keyword>
<dbReference type="InterPro" id="IPR051050">
    <property type="entry name" value="Lipid_II_flippase_MurJ/MviN"/>
</dbReference>
<evidence type="ECO:0000256" key="6">
    <source>
        <dbReference type="ARBA" id="ARBA00022989"/>
    </source>
</evidence>
<dbReference type="PANTHER" id="PTHR47019">
    <property type="entry name" value="LIPID II FLIPPASE MURJ"/>
    <property type="match status" value="1"/>
</dbReference>
<comment type="subcellular location">
    <subcellularLocation>
        <location evidence="1">Cell membrane</location>
        <topology evidence="1">Multi-pass membrane protein</topology>
    </subcellularLocation>
</comment>
<evidence type="ECO:0000313" key="10">
    <source>
        <dbReference type="Proteomes" id="UP001527882"/>
    </source>
</evidence>
<evidence type="ECO:0000256" key="1">
    <source>
        <dbReference type="ARBA" id="ARBA00004651"/>
    </source>
</evidence>
<keyword evidence="5" id="KW-0573">Peptidoglycan synthesis</keyword>
<dbReference type="EMBL" id="JAQAGZ010000005">
    <property type="protein sequence ID" value="MCZ8512623.1"/>
    <property type="molecule type" value="Genomic_DNA"/>
</dbReference>
<feature type="transmembrane region" description="Helical" evidence="8">
    <location>
        <begin position="374"/>
        <end position="394"/>
    </location>
</feature>
<feature type="transmembrane region" description="Helical" evidence="8">
    <location>
        <begin position="254"/>
        <end position="275"/>
    </location>
</feature>
<feature type="transmembrane region" description="Helical" evidence="8">
    <location>
        <begin position="144"/>
        <end position="165"/>
    </location>
</feature>
<sequence>MKTLLDSIGKLKKQGRMLRTINTVAVINLTLAIAAFVKDLLSAAYLGTSTEADAFTLAYFLPDTLGNNLFASALGVACVPMFAAWNAEKRHSRLLSGVGLLTRRVLMAGIVLCVIMLLFGRPMLRLIGSGLAPERLQASWDLYVLMTPIVILLPLAFIASAFLQVRGSFAPPAFAPLLYHIAGLLTLLFLLAAQVPKPSGVYGISGAILIGTAAQALFMGVLIRRIVKAYPVRQRNAIEQAGLKEDMSSIARTFWPYLLILISTQLILAVERGLASGLGTGTISGLNYAYRLSQFPNWVFVSAVTVVILPKMSQAWNVKDREQLSSTLRRAVQFTLLITVPAALILCMLRHPIITLLFVRGSFDFRSEEMTSTILAGYSLAMVGQAITLVYLRLFMTIGKMTVPLFGYFAAAAVNIGLDLCLIPVLGAAGLGYGALGGSLVGALVLAWSAQRFLHSRMS</sequence>
<feature type="transmembrane region" description="Helical" evidence="8">
    <location>
        <begin position="406"/>
        <end position="425"/>
    </location>
</feature>
<keyword evidence="6 8" id="KW-1133">Transmembrane helix</keyword>
<keyword evidence="3 8" id="KW-0812">Transmembrane</keyword>
<feature type="transmembrane region" description="Helical" evidence="8">
    <location>
        <begin position="334"/>
        <end position="354"/>
    </location>
</feature>
<dbReference type="RefSeq" id="WP_269881069.1">
    <property type="nucleotide sequence ID" value="NZ_JAQAGZ010000005.1"/>
</dbReference>
<evidence type="ECO:0000256" key="3">
    <source>
        <dbReference type="ARBA" id="ARBA00022692"/>
    </source>
</evidence>
<comment type="caution">
    <text evidence="9">The sequence shown here is derived from an EMBL/GenBank/DDBJ whole genome shotgun (WGS) entry which is preliminary data.</text>
</comment>
<protein>
    <submittedName>
        <fullName evidence="9">MATE family efflux transporter</fullName>
    </submittedName>
</protein>
<dbReference type="PANTHER" id="PTHR47019:SF1">
    <property type="entry name" value="LIPID II FLIPPASE MURJ"/>
    <property type="match status" value="1"/>
</dbReference>
<evidence type="ECO:0000256" key="4">
    <source>
        <dbReference type="ARBA" id="ARBA00022960"/>
    </source>
</evidence>
<keyword evidence="2" id="KW-1003">Cell membrane</keyword>
<feature type="transmembrane region" description="Helical" evidence="8">
    <location>
        <begin position="177"/>
        <end position="195"/>
    </location>
</feature>
<keyword evidence="10" id="KW-1185">Reference proteome</keyword>
<feature type="transmembrane region" description="Helical" evidence="8">
    <location>
        <begin position="21"/>
        <end position="45"/>
    </location>
</feature>
<feature type="transmembrane region" description="Helical" evidence="8">
    <location>
        <begin position="201"/>
        <end position="223"/>
    </location>
</feature>
<organism evidence="9 10">
    <name type="scientific">Paenibacillus gyeongsangnamensis</name>
    <dbReference type="NCBI Taxonomy" id="3388067"/>
    <lineage>
        <taxon>Bacteria</taxon>
        <taxon>Bacillati</taxon>
        <taxon>Bacillota</taxon>
        <taxon>Bacilli</taxon>
        <taxon>Bacillales</taxon>
        <taxon>Paenibacillaceae</taxon>
        <taxon>Paenibacillus</taxon>
    </lineage>
</organism>
<dbReference type="InterPro" id="IPR004268">
    <property type="entry name" value="MurJ"/>
</dbReference>
<feature type="transmembrane region" description="Helical" evidence="8">
    <location>
        <begin position="431"/>
        <end position="450"/>
    </location>
</feature>
<name>A0ABT4Q722_9BACL</name>
<evidence type="ECO:0000256" key="5">
    <source>
        <dbReference type="ARBA" id="ARBA00022984"/>
    </source>
</evidence>
<reference evidence="9 10" key="1">
    <citation type="submission" date="2022-12" db="EMBL/GenBank/DDBJ databases">
        <title>Draft genome sequence of Paenibacillus sp. dW9.</title>
        <authorList>
            <person name="Choi E.-W."/>
            <person name="Kim D.-U."/>
        </authorList>
    </citation>
    <scope>NUCLEOTIDE SEQUENCE [LARGE SCALE GENOMIC DNA]</scope>
    <source>
        <strain evidence="10">dW9</strain>
    </source>
</reference>
<evidence type="ECO:0000313" key="9">
    <source>
        <dbReference type="EMBL" id="MCZ8512623.1"/>
    </source>
</evidence>
<dbReference type="Pfam" id="PF03023">
    <property type="entry name" value="MurJ"/>
    <property type="match status" value="1"/>
</dbReference>
<feature type="transmembrane region" description="Helical" evidence="8">
    <location>
        <begin position="105"/>
        <end position="124"/>
    </location>
</feature>
<evidence type="ECO:0000256" key="8">
    <source>
        <dbReference type="SAM" id="Phobius"/>
    </source>
</evidence>
<evidence type="ECO:0000256" key="2">
    <source>
        <dbReference type="ARBA" id="ARBA00022475"/>
    </source>
</evidence>
<proteinExistence type="predicted"/>